<feature type="compositionally biased region" description="Polar residues" evidence="8">
    <location>
        <begin position="49"/>
        <end position="59"/>
    </location>
</feature>
<comment type="similarity">
    <text evidence="2 7">Belongs to the peptidase M14 family.</text>
</comment>
<comment type="caution">
    <text evidence="7">Lacks conserved residue(s) required for the propagation of feature annotation.</text>
</comment>
<proteinExistence type="inferred from homology"/>
<dbReference type="PANTHER" id="PTHR11705:SF143">
    <property type="entry name" value="SLL0236 PROTEIN"/>
    <property type="match status" value="1"/>
</dbReference>
<dbReference type="Pfam" id="PF00246">
    <property type="entry name" value="Peptidase_M14"/>
    <property type="match status" value="1"/>
</dbReference>
<evidence type="ECO:0000256" key="5">
    <source>
        <dbReference type="ARBA" id="ARBA00022833"/>
    </source>
</evidence>
<dbReference type="Gene3D" id="3.40.630.10">
    <property type="entry name" value="Zn peptidases"/>
    <property type="match status" value="1"/>
</dbReference>
<name>A0A7D7WJM0_9MICO</name>
<sequence>MQGVRGSSPLRSTKQNSPPRRGVLRFRRHTTRRRCAPRRSGRTLWRCPNVSSWPRSTGRSPHGERASRNPCRSNTKNHSFAWPGLRFLFKPCDCSVIKHIRRDSMIESRPLKRTRGRVAAIASATAMVGSLFIATAPAYAGPPANAHCGTEASNNIDGFVNHAQLTKALHKIEHTTNGTVAVDVLGQTGNGTDIYTARVGHGDTVIFIESQIHGNENHGTEALLNLLADWGSNTPAAQKLRDAVTIVTIPRMNVDGGENDTRQNQHSWDEVVADFPQLEGAQPSWNYNSRVGGFDMNRDFNPDLDYVPDPADFPGTSAGTGWYINPETQLVRDLYRDLEDEFGTVDYFVDLHNQGSCYVDSATGERSFLSISGRFIADPTAFGDWPKFDYDHSRRANVAVYNALQSRGESGFGNATLYPQDTNLPGTALGSFALRGSATVLFETSSQTQYDGTKSSGKLIKQVETGLTGLVDAVVDGSIDNLDPEDYEEIPTREPFPRD</sequence>
<feature type="region of interest" description="Disordered" evidence="8">
    <location>
        <begin position="1"/>
        <end position="74"/>
    </location>
</feature>
<keyword evidence="3" id="KW-0645">Protease</keyword>
<dbReference type="PROSITE" id="PS52035">
    <property type="entry name" value="PEPTIDASE_M14"/>
    <property type="match status" value="1"/>
</dbReference>
<evidence type="ECO:0000256" key="1">
    <source>
        <dbReference type="ARBA" id="ARBA00001947"/>
    </source>
</evidence>
<evidence type="ECO:0000256" key="2">
    <source>
        <dbReference type="ARBA" id="ARBA00005988"/>
    </source>
</evidence>
<evidence type="ECO:0000256" key="7">
    <source>
        <dbReference type="PROSITE-ProRule" id="PRU01379"/>
    </source>
</evidence>
<feature type="domain" description="Peptidase M14" evidence="9">
    <location>
        <begin position="158"/>
        <end position="499"/>
    </location>
</feature>
<feature type="region of interest" description="Disordered" evidence="8">
    <location>
        <begin position="480"/>
        <end position="499"/>
    </location>
</feature>
<dbReference type="GO" id="GO:0004181">
    <property type="term" value="F:metallocarboxypeptidase activity"/>
    <property type="evidence" value="ECO:0007669"/>
    <property type="project" value="InterPro"/>
</dbReference>
<dbReference type="SMART" id="SM00631">
    <property type="entry name" value="Zn_pept"/>
    <property type="match status" value="1"/>
</dbReference>
<dbReference type="PANTHER" id="PTHR11705">
    <property type="entry name" value="PROTEASE FAMILY M14 CARBOXYPEPTIDASE A,B"/>
    <property type="match status" value="1"/>
</dbReference>
<evidence type="ECO:0000313" key="11">
    <source>
        <dbReference type="Proteomes" id="UP000515708"/>
    </source>
</evidence>
<dbReference type="SUPFAM" id="SSF53187">
    <property type="entry name" value="Zn-dependent exopeptidases"/>
    <property type="match status" value="1"/>
</dbReference>
<dbReference type="InterPro" id="IPR000834">
    <property type="entry name" value="Peptidase_M14"/>
</dbReference>
<keyword evidence="4" id="KW-0378">Hydrolase</keyword>
<evidence type="ECO:0000256" key="4">
    <source>
        <dbReference type="ARBA" id="ARBA00022801"/>
    </source>
</evidence>
<evidence type="ECO:0000313" key="10">
    <source>
        <dbReference type="EMBL" id="QMU98813.1"/>
    </source>
</evidence>
<feature type="compositionally biased region" description="Basic and acidic residues" evidence="8">
    <location>
        <begin position="490"/>
        <end position="499"/>
    </location>
</feature>
<feature type="compositionally biased region" description="Polar residues" evidence="8">
    <location>
        <begin position="9"/>
        <end position="18"/>
    </location>
</feature>
<evidence type="ECO:0000256" key="6">
    <source>
        <dbReference type="ARBA" id="ARBA00023049"/>
    </source>
</evidence>
<dbReference type="Proteomes" id="UP000515708">
    <property type="component" value="Chromosome"/>
</dbReference>
<accession>A0A7D7WJM0</accession>
<dbReference type="GO" id="GO:0005615">
    <property type="term" value="C:extracellular space"/>
    <property type="evidence" value="ECO:0007669"/>
    <property type="project" value="TreeGrafter"/>
</dbReference>
<dbReference type="GO" id="GO:0008270">
    <property type="term" value="F:zinc ion binding"/>
    <property type="evidence" value="ECO:0007669"/>
    <property type="project" value="InterPro"/>
</dbReference>
<comment type="cofactor">
    <cofactor evidence="1">
        <name>Zn(2+)</name>
        <dbReference type="ChEBI" id="CHEBI:29105"/>
    </cofactor>
</comment>
<feature type="compositionally biased region" description="Basic residues" evidence="8">
    <location>
        <begin position="22"/>
        <end position="41"/>
    </location>
</feature>
<organism evidence="10 11">
    <name type="scientific">Microbacterium esteraromaticum</name>
    <dbReference type="NCBI Taxonomy" id="57043"/>
    <lineage>
        <taxon>Bacteria</taxon>
        <taxon>Bacillati</taxon>
        <taxon>Actinomycetota</taxon>
        <taxon>Actinomycetes</taxon>
        <taxon>Micrococcales</taxon>
        <taxon>Microbacteriaceae</taxon>
        <taxon>Microbacterium</taxon>
    </lineage>
</organism>
<dbReference type="GO" id="GO:0006508">
    <property type="term" value="P:proteolysis"/>
    <property type="evidence" value="ECO:0007669"/>
    <property type="project" value="UniProtKB-KW"/>
</dbReference>
<dbReference type="EMBL" id="CP043732">
    <property type="protein sequence ID" value="QMU98813.1"/>
    <property type="molecule type" value="Genomic_DNA"/>
</dbReference>
<keyword evidence="5" id="KW-0862">Zinc</keyword>
<dbReference type="AlphaFoldDB" id="A0A7D7WJM0"/>
<keyword evidence="6" id="KW-0482">Metalloprotease</keyword>
<gene>
    <name evidence="10" type="ORF">FVO59_15160</name>
</gene>
<protein>
    <submittedName>
        <fullName evidence="10">Peptidase M14</fullName>
    </submittedName>
</protein>
<evidence type="ECO:0000259" key="9">
    <source>
        <dbReference type="PROSITE" id="PS52035"/>
    </source>
</evidence>
<evidence type="ECO:0000256" key="8">
    <source>
        <dbReference type="SAM" id="MobiDB-lite"/>
    </source>
</evidence>
<reference evidence="10 11" key="1">
    <citation type="journal article" date="2020" name="Front. Microbiol.">
        <title>Design of Bacterial Strain-Specific qPCR Assays Using NGS Data and Publicly Available Resources and Its Application to Track Biocontrol Strains.</title>
        <authorList>
            <person name="Hernandez I."/>
            <person name="Sant C."/>
            <person name="Martinez R."/>
            <person name="Fernandez C."/>
        </authorList>
    </citation>
    <scope>NUCLEOTIDE SEQUENCE [LARGE SCALE GENOMIC DNA]</scope>
    <source>
        <strain evidence="10 11">B24</strain>
    </source>
</reference>
<evidence type="ECO:0000256" key="3">
    <source>
        <dbReference type="ARBA" id="ARBA00022670"/>
    </source>
</evidence>